<protein>
    <submittedName>
        <fullName evidence="1">Uncharacterized protein</fullName>
    </submittedName>
</protein>
<feature type="non-terminal residue" evidence="1">
    <location>
        <position position="11"/>
    </location>
</feature>
<name>A0A392VVN9_9FABA</name>
<dbReference type="Proteomes" id="UP000265520">
    <property type="component" value="Unassembled WGS sequence"/>
</dbReference>
<reference evidence="1 2" key="1">
    <citation type="journal article" date="2018" name="Front. Plant Sci.">
        <title>Red Clover (Trifolium pratense) and Zigzag Clover (T. medium) - A Picture of Genomic Similarities and Differences.</title>
        <authorList>
            <person name="Dluhosova J."/>
            <person name="Istvanek J."/>
            <person name="Nedelnik J."/>
            <person name="Repkova J."/>
        </authorList>
    </citation>
    <scope>NUCLEOTIDE SEQUENCE [LARGE SCALE GENOMIC DNA]</scope>
    <source>
        <strain evidence="2">cv. 10/8</strain>
        <tissue evidence="1">Leaf</tissue>
    </source>
</reference>
<dbReference type="EMBL" id="LXQA011274404">
    <property type="protein sequence ID" value="MCI91522.1"/>
    <property type="molecule type" value="Genomic_DNA"/>
</dbReference>
<sequence>MPGVGSNADEG</sequence>
<accession>A0A392VVN9</accession>
<proteinExistence type="predicted"/>
<comment type="caution">
    <text evidence="1">The sequence shown here is derived from an EMBL/GenBank/DDBJ whole genome shotgun (WGS) entry which is preliminary data.</text>
</comment>
<organism evidence="1 2">
    <name type="scientific">Trifolium medium</name>
    <dbReference type="NCBI Taxonomy" id="97028"/>
    <lineage>
        <taxon>Eukaryota</taxon>
        <taxon>Viridiplantae</taxon>
        <taxon>Streptophyta</taxon>
        <taxon>Embryophyta</taxon>
        <taxon>Tracheophyta</taxon>
        <taxon>Spermatophyta</taxon>
        <taxon>Magnoliopsida</taxon>
        <taxon>eudicotyledons</taxon>
        <taxon>Gunneridae</taxon>
        <taxon>Pentapetalae</taxon>
        <taxon>rosids</taxon>
        <taxon>fabids</taxon>
        <taxon>Fabales</taxon>
        <taxon>Fabaceae</taxon>
        <taxon>Papilionoideae</taxon>
        <taxon>50 kb inversion clade</taxon>
        <taxon>NPAAA clade</taxon>
        <taxon>Hologalegina</taxon>
        <taxon>IRL clade</taxon>
        <taxon>Trifolieae</taxon>
        <taxon>Trifolium</taxon>
    </lineage>
</organism>
<evidence type="ECO:0000313" key="2">
    <source>
        <dbReference type="Proteomes" id="UP000265520"/>
    </source>
</evidence>
<evidence type="ECO:0000313" key="1">
    <source>
        <dbReference type="EMBL" id="MCI91522.1"/>
    </source>
</evidence>
<keyword evidence="2" id="KW-1185">Reference proteome</keyword>